<accession>A0A5M3YU49</accession>
<feature type="compositionally biased region" description="Polar residues" evidence="1">
    <location>
        <begin position="543"/>
        <end position="562"/>
    </location>
</feature>
<dbReference type="Proteomes" id="UP000452235">
    <property type="component" value="Unassembled WGS sequence"/>
</dbReference>
<feature type="compositionally biased region" description="Basic and acidic residues" evidence="1">
    <location>
        <begin position="646"/>
        <end position="659"/>
    </location>
</feature>
<dbReference type="AlphaFoldDB" id="A0A5M3YU49"/>
<feature type="region of interest" description="Disordered" evidence="1">
    <location>
        <begin position="450"/>
        <end position="486"/>
    </location>
</feature>
<sequence length="763" mass="84865">MTISNIRTAKCADALSSSRTHLVPNHSPKLWMGVPAQCRSLWRCSHHKHGSINDHAKRRMERYHRICLSKFRSRATHLPRRPRAIHDHGHHHHPWWIQGWGWGRFKSSFPGFRNGRPPGEDFWEAERARTQRRIEQIKKEIEADPYGALFGRRLEPWSTFDKMESTLASMCRSVFGFDKSFDKTAEPRPMDTTARTAPTKPFARRENETSVDHTKEDATSRASTDIDRNDFEFDPISGRMIPRKPERGSIELKKNLNDAYGKQSATRSSKSESKRMGYLSPVQEVDGSAQDPVGAGSRPNVNDGMGEVAKEPGRLIHEDGDTSSINAKDSGHTTEPLKINENIPSEDTPKSKCPSGTNTNGMLQSKHEIASAKTGFGGTVFETRVSQEAQDAIKQDDSMYNAKDGLRWPLSSSQSVGKATTAISTPSWYSDPVPDKDRAEDLDLLSASDIRSTYDSKAPEQNIEDQKRTRREALNESFDSHADPAGELDAQTIRSRFQHYQIHEPAKESATESPSPESTIESNLKATEDLTVSQPPVHDEATHSSPNMGQVNAANRMSANPTTNPEIYHVLAYDPSTFQMTHAETGSSTRATNESLHPAEVLTLLNNPAKFMPYIAKMHADGYEIVSGSGDVLVFRRGSTPSAPSDMREFDANVRDEPLLSEIEKIREPTSGGASPPNSSSASGKSSDEHFTQSESTKNESRFGKTVRRMFISGAATAATCYAIGVVVEYFRTGGQDGRGIDGFTEFESERRQREREESGHRS</sequence>
<feature type="compositionally biased region" description="Basic and acidic residues" evidence="1">
    <location>
        <begin position="203"/>
        <end position="231"/>
    </location>
</feature>
<feature type="region of interest" description="Disordered" evidence="1">
    <location>
        <begin position="407"/>
        <end position="436"/>
    </location>
</feature>
<name>A0A5M3YU49_ASPTE</name>
<comment type="caution">
    <text evidence="2">The sequence shown here is derived from an EMBL/GenBank/DDBJ whole genome shotgun (WGS) entry which is preliminary data.</text>
</comment>
<feature type="compositionally biased region" description="Basic and acidic residues" evidence="1">
    <location>
        <begin position="308"/>
        <end position="320"/>
    </location>
</feature>
<organism evidence="2 3">
    <name type="scientific">Aspergillus terreus</name>
    <dbReference type="NCBI Taxonomy" id="33178"/>
    <lineage>
        <taxon>Eukaryota</taxon>
        <taxon>Fungi</taxon>
        <taxon>Dikarya</taxon>
        <taxon>Ascomycota</taxon>
        <taxon>Pezizomycotina</taxon>
        <taxon>Eurotiomycetes</taxon>
        <taxon>Eurotiomycetidae</taxon>
        <taxon>Eurotiales</taxon>
        <taxon>Aspergillaceae</taxon>
        <taxon>Aspergillus</taxon>
        <taxon>Aspergillus subgen. Circumdati</taxon>
    </lineage>
</organism>
<feature type="compositionally biased region" description="Basic and acidic residues" evidence="1">
    <location>
        <begin position="686"/>
        <end position="701"/>
    </location>
</feature>
<feature type="compositionally biased region" description="Basic and acidic residues" evidence="1">
    <location>
        <begin position="243"/>
        <end position="256"/>
    </location>
</feature>
<gene>
    <name evidence="2" type="ORF">ATEIFO6365_0002032400</name>
</gene>
<feature type="compositionally biased region" description="Polar residues" evidence="1">
    <location>
        <begin position="410"/>
        <end position="428"/>
    </location>
</feature>
<dbReference type="VEuPathDB" id="FungiDB:ATEG_02229"/>
<proteinExistence type="predicted"/>
<evidence type="ECO:0000256" key="1">
    <source>
        <dbReference type="SAM" id="MobiDB-lite"/>
    </source>
</evidence>
<feature type="region of interest" description="Disordered" evidence="1">
    <location>
        <begin position="183"/>
        <end position="355"/>
    </location>
</feature>
<feature type="region of interest" description="Disordered" evidence="1">
    <location>
        <begin position="666"/>
        <end position="701"/>
    </location>
</feature>
<evidence type="ECO:0000313" key="2">
    <source>
        <dbReference type="EMBL" id="GFF13214.1"/>
    </source>
</evidence>
<feature type="region of interest" description="Disordered" evidence="1">
    <location>
        <begin position="532"/>
        <end position="562"/>
    </location>
</feature>
<dbReference type="EMBL" id="BLJY01000002">
    <property type="protein sequence ID" value="GFF13214.1"/>
    <property type="molecule type" value="Genomic_DNA"/>
</dbReference>
<feature type="region of interest" description="Disordered" evidence="1">
    <location>
        <begin position="640"/>
        <end position="659"/>
    </location>
</feature>
<protein>
    <submittedName>
        <fullName evidence="2">Conserved serine-threonine rich protein</fullName>
    </submittedName>
</protein>
<evidence type="ECO:0000313" key="3">
    <source>
        <dbReference type="Proteomes" id="UP000452235"/>
    </source>
</evidence>
<feature type="compositionally biased region" description="Basic and acidic residues" evidence="1">
    <location>
        <begin position="748"/>
        <end position="763"/>
    </location>
</feature>
<dbReference type="OrthoDB" id="3946750at2759"/>
<keyword evidence="3" id="KW-1185">Reference proteome</keyword>
<feature type="compositionally biased region" description="Basic and acidic residues" evidence="1">
    <location>
        <begin position="452"/>
        <end position="484"/>
    </location>
</feature>
<feature type="compositionally biased region" description="Low complexity" evidence="1">
    <location>
        <begin position="671"/>
        <end position="685"/>
    </location>
</feature>
<feature type="region of interest" description="Disordered" evidence="1">
    <location>
        <begin position="738"/>
        <end position="763"/>
    </location>
</feature>
<reference evidence="2 3" key="1">
    <citation type="submission" date="2020-01" db="EMBL/GenBank/DDBJ databases">
        <title>Aspergillus terreus IFO 6365 whole genome shotgun sequence.</title>
        <authorList>
            <person name="Kanamasa S."/>
            <person name="Takahashi H."/>
        </authorList>
    </citation>
    <scope>NUCLEOTIDE SEQUENCE [LARGE SCALE GENOMIC DNA]</scope>
    <source>
        <strain evidence="2 3">IFO 6365</strain>
    </source>
</reference>